<reference evidence="1 2" key="1">
    <citation type="submission" date="2018-07" db="EMBL/GenBank/DDBJ databases">
        <title>The draft genome of Phyllobacterium salinisoli.</title>
        <authorList>
            <person name="Liu L."/>
            <person name="Li L."/>
            <person name="Zhang X."/>
            <person name="Liang L."/>
        </authorList>
    </citation>
    <scope>NUCLEOTIDE SEQUENCE [LARGE SCALE GENOMIC DNA]</scope>
    <source>
        <strain evidence="1 2">LLAN61</strain>
    </source>
</reference>
<proteinExistence type="predicted"/>
<name>A0A368K1I2_9HYPH</name>
<protein>
    <submittedName>
        <fullName evidence="1">Uncharacterized protein</fullName>
    </submittedName>
</protein>
<accession>A0A368K1I2</accession>
<evidence type="ECO:0000313" key="1">
    <source>
        <dbReference type="EMBL" id="RCS23248.1"/>
    </source>
</evidence>
<keyword evidence="2" id="KW-1185">Reference proteome</keyword>
<evidence type="ECO:0000313" key="2">
    <source>
        <dbReference type="Proteomes" id="UP000253420"/>
    </source>
</evidence>
<organism evidence="1 2">
    <name type="scientific">Phyllobacterium salinisoli</name>
    <dbReference type="NCBI Taxonomy" id="1899321"/>
    <lineage>
        <taxon>Bacteria</taxon>
        <taxon>Pseudomonadati</taxon>
        <taxon>Pseudomonadota</taxon>
        <taxon>Alphaproteobacteria</taxon>
        <taxon>Hyphomicrobiales</taxon>
        <taxon>Phyllobacteriaceae</taxon>
        <taxon>Phyllobacterium</taxon>
    </lineage>
</organism>
<dbReference type="EMBL" id="QOZG01000005">
    <property type="protein sequence ID" value="RCS23248.1"/>
    <property type="molecule type" value="Genomic_DNA"/>
</dbReference>
<dbReference type="AlphaFoldDB" id="A0A368K1I2"/>
<gene>
    <name evidence="1" type="ORF">DUT91_13120</name>
</gene>
<comment type="caution">
    <text evidence="1">The sequence shown here is derived from an EMBL/GenBank/DDBJ whole genome shotgun (WGS) entry which is preliminary data.</text>
</comment>
<dbReference type="Proteomes" id="UP000253420">
    <property type="component" value="Unassembled WGS sequence"/>
</dbReference>
<sequence length="66" mass="7333">MSDETGGDQQRKGPVLEGLGEASACEGQVHLQQDTQEVSMQKISILTLYFSNYFTNARRRAKWVGA</sequence>